<dbReference type="RefSeq" id="XP_037217524.1">
    <property type="nucleotide sequence ID" value="XM_037366112.1"/>
</dbReference>
<sequence>MFNQHPAQQRPPSSWSALHTGHLPISVETPGFAYWNDRDHMESSVVQVLVDGDSGVMDSGAAIDIIYVRNRNVQDCPENRALDTKRCADWATIQEILARVDKLLGWRTRVIMKTLEDGSMNLQATSHKHHYVGKTLSDSVVIDRVPLSAFRLVSRHKNSFVIHQVVMASDWETHKVLKQSAQIGDGMQNNDLVKELEFFVSLPHCDHLVRPTQAAIDESGCLRGMLMDYHHAGSLMEYYLDHRPTDAWSFVSLPPFAPEATPPPLNDALLFPLEVKLAWARDIIAAIAWLHERGVFWGDLNLNNVVLCNDGRCRLIDYYPDPYAWTPKYSPPELGNRIQTTPEQPLTPERDAFLLGMTLWALFEEVIFFSREVEWVRPCLPWRDNTLRWFVDVVESTLAADPAERVTVKNVQDVLLLHVD</sequence>
<evidence type="ECO:0000259" key="1">
    <source>
        <dbReference type="PROSITE" id="PS50011"/>
    </source>
</evidence>
<feature type="domain" description="Protein kinase" evidence="1">
    <location>
        <begin position="139"/>
        <end position="420"/>
    </location>
</feature>
<dbReference type="OrthoDB" id="3257280at2759"/>
<dbReference type="InterPro" id="IPR051681">
    <property type="entry name" value="Ser/Thr_Kinases-Pseudokinases"/>
</dbReference>
<comment type="caution">
    <text evidence="2">The sequence shown here is derived from an EMBL/GenBank/DDBJ whole genome shotgun (WGS) entry which is preliminary data.</text>
</comment>
<dbReference type="Pfam" id="PF00069">
    <property type="entry name" value="Pkinase"/>
    <property type="match status" value="1"/>
</dbReference>
<proteinExistence type="predicted"/>
<dbReference type="GeneID" id="59348628"/>
<dbReference type="InterPro" id="IPR011009">
    <property type="entry name" value="Kinase-like_dom_sf"/>
</dbReference>
<dbReference type="SUPFAM" id="SSF56112">
    <property type="entry name" value="Protein kinase-like (PK-like)"/>
    <property type="match status" value="1"/>
</dbReference>
<protein>
    <submittedName>
        <fullName evidence="2">Protein kinase domain-containing protein</fullName>
    </submittedName>
</protein>
<name>A0A8H6SE90_9AGAR</name>
<evidence type="ECO:0000313" key="3">
    <source>
        <dbReference type="Proteomes" id="UP000636479"/>
    </source>
</evidence>
<gene>
    <name evidence="2" type="ORF">MIND_00949600</name>
</gene>
<dbReference type="Proteomes" id="UP000636479">
    <property type="component" value="Unassembled WGS sequence"/>
</dbReference>
<dbReference type="AlphaFoldDB" id="A0A8H6SE90"/>
<dbReference type="PANTHER" id="PTHR44329">
    <property type="entry name" value="SERINE/THREONINE-PROTEIN KINASE TNNI3K-RELATED"/>
    <property type="match status" value="1"/>
</dbReference>
<dbReference type="SMART" id="SM00220">
    <property type="entry name" value="S_TKc"/>
    <property type="match status" value="1"/>
</dbReference>
<dbReference type="PROSITE" id="PS50011">
    <property type="entry name" value="PROTEIN_KINASE_DOM"/>
    <property type="match status" value="1"/>
</dbReference>
<dbReference type="InterPro" id="IPR000719">
    <property type="entry name" value="Prot_kinase_dom"/>
</dbReference>
<dbReference type="GO" id="GO:0004674">
    <property type="term" value="F:protein serine/threonine kinase activity"/>
    <property type="evidence" value="ECO:0007669"/>
    <property type="project" value="TreeGrafter"/>
</dbReference>
<organism evidence="2 3">
    <name type="scientific">Mycena indigotica</name>
    <dbReference type="NCBI Taxonomy" id="2126181"/>
    <lineage>
        <taxon>Eukaryota</taxon>
        <taxon>Fungi</taxon>
        <taxon>Dikarya</taxon>
        <taxon>Basidiomycota</taxon>
        <taxon>Agaricomycotina</taxon>
        <taxon>Agaricomycetes</taxon>
        <taxon>Agaricomycetidae</taxon>
        <taxon>Agaricales</taxon>
        <taxon>Marasmiineae</taxon>
        <taxon>Mycenaceae</taxon>
        <taxon>Mycena</taxon>
    </lineage>
</organism>
<dbReference type="Gene3D" id="1.10.510.10">
    <property type="entry name" value="Transferase(Phosphotransferase) domain 1"/>
    <property type="match status" value="1"/>
</dbReference>
<accession>A0A8H6SE90</accession>
<keyword evidence="2" id="KW-0418">Kinase</keyword>
<dbReference type="EMBL" id="JACAZF010000008">
    <property type="protein sequence ID" value="KAF7297165.1"/>
    <property type="molecule type" value="Genomic_DNA"/>
</dbReference>
<keyword evidence="3" id="KW-1185">Reference proteome</keyword>
<dbReference type="PANTHER" id="PTHR44329:SF214">
    <property type="entry name" value="PROTEIN KINASE DOMAIN-CONTAINING PROTEIN"/>
    <property type="match status" value="1"/>
</dbReference>
<keyword evidence="2" id="KW-0808">Transferase</keyword>
<evidence type="ECO:0000313" key="2">
    <source>
        <dbReference type="EMBL" id="KAF7297165.1"/>
    </source>
</evidence>
<dbReference type="GO" id="GO:0005524">
    <property type="term" value="F:ATP binding"/>
    <property type="evidence" value="ECO:0007669"/>
    <property type="project" value="InterPro"/>
</dbReference>
<reference evidence="2" key="1">
    <citation type="submission" date="2020-05" db="EMBL/GenBank/DDBJ databases">
        <title>Mycena genomes resolve the evolution of fungal bioluminescence.</title>
        <authorList>
            <person name="Tsai I.J."/>
        </authorList>
    </citation>
    <scope>NUCLEOTIDE SEQUENCE</scope>
    <source>
        <strain evidence="2">171206Taipei</strain>
    </source>
</reference>